<comment type="caution">
    <text evidence="1">The sequence shown here is derived from an EMBL/GenBank/DDBJ whole genome shotgun (WGS) entry which is preliminary data.</text>
</comment>
<dbReference type="EMBL" id="BAFN01000001">
    <property type="protein sequence ID" value="GAN32253.1"/>
    <property type="molecule type" value="Genomic_DNA"/>
</dbReference>
<proteinExistence type="predicted"/>
<accession>A0ABQ0JU55</accession>
<evidence type="ECO:0000313" key="2">
    <source>
        <dbReference type="Proteomes" id="UP000032309"/>
    </source>
</evidence>
<organism evidence="1 2">
    <name type="scientific">Candidatus Brocadia sinica JPN1</name>
    <dbReference type="NCBI Taxonomy" id="1197129"/>
    <lineage>
        <taxon>Bacteria</taxon>
        <taxon>Pseudomonadati</taxon>
        <taxon>Planctomycetota</taxon>
        <taxon>Candidatus Brocadiia</taxon>
        <taxon>Candidatus Brocadiales</taxon>
        <taxon>Candidatus Brocadiaceae</taxon>
        <taxon>Candidatus Brocadia</taxon>
    </lineage>
</organism>
<reference evidence="2" key="1">
    <citation type="journal article" date="2015" name="Genome Announc.">
        <title>Draft Genome Sequence of an Anaerobic Ammonium-Oxidizing Bacterium, "Candidatus Brocadia sinica".</title>
        <authorList>
            <person name="Oshiki M."/>
            <person name="Shinyako-Hata K."/>
            <person name="Satoh H."/>
            <person name="Okabe S."/>
        </authorList>
    </citation>
    <scope>NUCLEOTIDE SEQUENCE [LARGE SCALE GENOMIC DNA]</scope>
    <source>
        <strain evidence="2">JPN1</strain>
    </source>
</reference>
<sequence>MSIDPSDRSKQEMLEKQFDRSISILEPVKARIKATDELIDEIVYRLYGLTSEEIKIVRQMIGMIDFYQPNCDNGMKYAWLV</sequence>
<gene>
    <name evidence="1" type="ORF">BROSI_A0765</name>
</gene>
<protein>
    <submittedName>
        <fullName evidence="1">Uncharacterized protein</fullName>
    </submittedName>
</protein>
<name>A0ABQ0JU55_9BACT</name>
<keyword evidence="2" id="KW-1185">Reference proteome</keyword>
<dbReference type="Proteomes" id="UP000032309">
    <property type="component" value="Unassembled WGS sequence"/>
</dbReference>
<evidence type="ECO:0000313" key="1">
    <source>
        <dbReference type="EMBL" id="GAN32253.1"/>
    </source>
</evidence>